<keyword evidence="2" id="KW-0449">Lipoprotein</keyword>
<organism evidence="2 3">
    <name type="scientific">Piscinibacter gummiphilus</name>
    <dbReference type="NCBI Taxonomy" id="946333"/>
    <lineage>
        <taxon>Bacteria</taxon>
        <taxon>Pseudomonadati</taxon>
        <taxon>Pseudomonadota</taxon>
        <taxon>Betaproteobacteria</taxon>
        <taxon>Burkholderiales</taxon>
        <taxon>Sphaerotilaceae</taxon>
        <taxon>Piscinibacter</taxon>
    </lineage>
</organism>
<dbReference type="NCBIfam" id="NF033894">
    <property type="entry name" value="Eex_IncN"/>
    <property type="match status" value="1"/>
</dbReference>
<gene>
    <name evidence="2" type="ORF">RXV79_06200</name>
</gene>
<name>A0ABZ0CYR1_9BURK</name>
<proteinExistence type="predicted"/>
<dbReference type="InterPro" id="IPR047937">
    <property type="entry name" value="Eex_IncN-like"/>
</dbReference>
<reference evidence="2 3" key="1">
    <citation type="submission" date="2023-10" db="EMBL/GenBank/DDBJ databases">
        <title>Bacteria for the degradation of biodegradable plastic PBAT(Polybutylene adipate terephthalate).</title>
        <authorList>
            <person name="Weon H.-Y."/>
            <person name="Yeon J."/>
        </authorList>
    </citation>
    <scope>NUCLEOTIDE SEQUENCE [LARGE SCALE GENOMIC DNA]</scope>
    <source>
        <strain evidence="2 3">SBD 7-3</strain>
    </source>
</reference>
<evidence type="ECO:0000313" key="2">
    <source>
        <dbReference type="EMBL" id="WOB09651.1"/>
    </source>
</evidence>
<dbReference type="PROSITE" id="PS51257">
    <property type="entry name" value="PROKAR_LIPOPROTEIN"/>
    <property type="match status" value="1"/>
</dbReference>
<feature type="compositionally biased region" description="Pro residues" evidence="1">
    <location>
        <begin position="91"/>
        <end position="102"/>
    </location>
</feature>
<protein>
    <submittedName>
        <fullName evidence="2">EexN family lipoprotein</fullName>
    </submittedName>
</protein>
<dbReference type="Proteomes" id="UP001303946">
    <property type="component" value="Chromosome"/>
</dbReference>
<evidence type="ECO:0000313" key="3">
    <source>
        <dbReference type="Proteomes" id="UP001303946"/>
    </source>
</evidence>
<accession>A0ABZ0CYR1</accession>
<keyword evidence="3" id="KW-1185">Reference proteome</keyword>
<dbReference type="EMBL" id="CP136336">
    <property type="protein sequence ID" value="WOB09651.1"/>
    <property type="molecule type" value="Genomic_DNA"/>
</dbReference>
<sequence length="102" mass="10882">MAIREEDGMKRRFIVIAVVLALAACGKSSPVDSIESVESLVANPERLKELRAACKADHARVGDAQCNAVAEATRQRFMRPSPSPYASDPVKPAPPPAGDRAP</sequence>
<dbReference type="RefSeq" id="WP_304304417.1">
    <property type="nucleotide sequence ID" value="NZ_CP136336.1"/>
</dbReference>
<feature type="region of interest" description="Disordered" evidence="1">
    <location>
        <begin position="74"/>
        <end position="102"/>
    </location>
</feature>
<evidence type="ECO:0000256" key="1">
    <source>
        <dbReference type="SAM" id="MobiDB-lite"/>
    </source>
</evidence>